<organism evidence="10 11">
    <name type="scientific">Moorena bouillonii PNG</name>
    <dbReference type="NCBI Taxonomy" id="568701"/>
    <lineage>
        <taxon>Bacteria</taxon>
        <taxon>Bacillati</taxon>
        <taxon>Cyanobacteriota</taxon>
        <taxon>Cyanophyceae</taxon>
        <taxon>Coleofasciculales</taxon>
        <taxon>Coleofasciculaceae</taxon>
        <taxon>Moorena</taxon>
    </lineage>
</organism>
<keyword evidence="2" id="KW-0645">Protease</keyword>
<feature type="signal peptide" evidence="8">
    <location>
        <begin position="1"/>
        <end position="17"/>
    </location>
</feature>
<comment type="cofactor">
    <cofactor evidence="1">
        <name>Zn(2+)</name>
        <dbReference type="ChEBI" id="CHEBI:29105"/>
    </cofactor>
</comment>
<dbReference type="CDD" id="cd07333">
    <property type="entry name" value="M48C_bepA_like"/>
    <property type="match status" value="1"/>
</dbReference>
<evidence type="ECO:0000256" key="4">
    <source>
        <dbReference type="ARBA" id="ARBA00022801"/>
    </source>
</evidence>
<dbReference type="RefSeq" id="WP_075903265.1">
    <property type="nucleotide sequence ID" value="NZ_MKZS01000001.1"/>
</dbReference>
<evidence type="ECO:0000313" key="11">
    <source>
        <dbReference type="Proteomes" id="UP000186657"/>
    </source>
</evidence>
<dbReference type="AlphaFoldDB" id="A0A1U7N785"/>
<dbReference type="Pfam" id="PF01435">
    <property type="entry name" value="Peptidase_M48"/>
    <property type="match status" value="1"/>
</dbReference>
<evidence type="ECO:0000313" key="10">
    <source>
        <dbReference type="EMBL" id="OLT61813.1"/>
    </source>
</evidence>
<feature type="compositionally biased region" description="Acidic residues" evidence="7">
    <location>
        <begin position="201"/>
        <end position="216"/>
    </location>
</feature>
<dbReference type="GO" id="GO:0051603">
    <property type="term" value="P:proteolysis involved in protein catabolic process"/>
    <property type="evidence" value="ECO:0007669"/>
    <property type="project" value="TreeGrafter"/>
</dbReference>
<dbReference type="Proteomes" id="UP000186657">
    <property type="component" value="Unassembled WGS sequence"/>
</dbReference>
<evidence type="ECO:0000256" key="3">
    <source>
        <dbReference type="ARBA" id="ARBA00022723"/>
    </source>
</evidence>
<sequence length="701" mass="78490">MKRFGNLLLILSGILMAGEPSTALAESPKTGEWEPTQHSSEPLTVSHLGATEVSDMSDNTDVSRSRDISETESPTTDAPTETSDTGIPIPRNPIDIEVPLPDNSTEDTKQQHTLVDRELPETDTSTTTVPTIDSETADTDTKDTDTKDTDTKDTDTKDTDTKDTDTKDTDTKDTDTKDTDTKDTDTKDTEVEKEETTTAVDAEENDLEAEAEELSPEELAKQQKLIEADRLYLSGDIIGAEQLYREVKNPFDNPEPVQELPLAIYDTAQLSPAGGVYWRNYESGLEKNLESKILIPLKFLVERQPEFIPGHIRYAQALKDYERLDEALVVLTQAKNLYPNEPELIKVTMAMLADSENWFEASLVAREFALFNTDNPQSEEFLQLADQHLDRHISHLRNEMTGNTIMNVITGTLGYVFTGNLFGPLSAIESTVLMLQGESGIGKRIAKQAQKQLPMLEDEEVLEYVREMGNELTKVTGRDEFNYEFYVVMDDQLNAFALPGGKIFINAGAILKTKSEAELAGLLAHELSHAVLSHGFQLVTQGNLTANIAQFIPYGGTAANLIVLNYSRNMERQADDLGTKILAASGYAADGLRNLMITLHDQGGPKPLFPWLSTHPETKERINNLEATIDNNGYNRYTYEGVEKHLEIQKRVAQLLKEYEEKQKEEEEGKQDGKQEDEQEQTQDKEQELKQEDDQEQQQEE</sequence>
<reference evidence="10 11" key="1">
    <citation type="submission" date="2016-10" db="EMBL/GenBank/DDBJ databases">
        <title>Comparative genomics uncovers the prolific and rare metabolic potential of the cyanobacterial genus Moorea.</title>
        <authorList>
            <person name="Leao T."/>
            <person name="Castelao G."/>
            <person name="Korobeynikov A."/>
            <person name="Monroe E.A."/>
            <person name="Podell S."/>
            <person name="Glukhov E."/>
            <person name="Allen E."/>
            <person name="Gerwick W.H."/>
            <person name="Gerwick L."/>
        </authorList>
    </citation>
    <scope>NUCLEOTIDE SEQUENCE [LARGE SCALE GENOMIC DNA]</scope>
    <source>
        <strain evidence="10 11">PNG5-198</strain>
    </source>
</reference>
<dbReference type="GO" id="GO:0016020">
    <property type="term" value="C:membrane"/>
    <property type="evidence" value="ECO:0007669"/>
    <property type="project" value="TreeGrafter"/>
</dbReference>
<keyword evidence="8" id="KW-0732">Signal</keyword>
<evidence type="ECO:0000256" key="6">
    <source>
        <dbReference type="ARBA" id="ARBA00023049"/>
    </source>
</evidence>
<dbReference type="PANTHER" id="PTHR22726">
    <property type="entry name" value="METALLOENDOPEPTIDASE OMA1"/>
    <property type="match status" value="1"/>
</dbReference>
<feature type="region of interest" description="Disordered" evidence="7">
    <location>
        <begin position="660"/>
        <end position="701"/>
    </location>
</feature>
<evidence type="ECO:0000256" key="1">
    <source>
        <dbReference type="ARBA" id="ARBA00001947"/>
    </source>
</evidence>
<dbReference type="GO" id="GO:0004222">
    <property type="term" value="F:metalloendopeptidase activity"/>
    <property type="evidence" value="ECO:0007669"/>
    <property type="project" value="InterPro"/>
</dbReference>
<evidence type="ECO:0000256" key="8">
    <source>
        <dbReference type="SAM" id="SignalP"/>
    </source>
</evidence>
<protein>
    <submittedName>
        <fullName evidence="10">Peptidase M48</fullName>
    </submittedName>
</protein>
<dbReference type="InterPro" id="IPR051156">
    <property type="entry name" value="Mito/Outer_Membr_Metalloprot"/>
</dbReference>
<dbReference type="InterPro" id="IPR001915">
    <property type="entry name" value="Peptidase_M48"/>
</dbReference>
<evidence type="ECO:0000259" key="9">
    <source>
        <dbReference type="Pfam" id="PF01435"/>
    </source>
</evidence>
<dbReference type="PANTHER" id="PTHR22726:SF1">
    <property type="entry name" value="METALLOENDOPEPTIDASE OMA1, MITOCHONDRIAL"/>
    <property type="match status" value="1"/>
</dbReference>
<evidence type="ECO:0000256" key="2">
    <source>
        <dbReference type="ARBA" id="ARBA00022670"/>
    </source>
</evidence>
<gene>
    <name evidence="10" type="ORF">BJP37_25075</name>
</gene>
<dbReference type="EMBL" id="MKZS01000001">
    <property type="protein sequence ID" value="OLT61813.1"/>
    <property type="molecule type" value="Genomic_DNA"/>
</dbReference>
<keyword evidence="5" id="KW-0862">Zinc</keyword>
<feature type="compositionally biased region" description="Basic and acidic residues" evidence="7">
    <location>
        <begin position="139"/>
        <end position="196"/>
    </location>
</feature>
<keyword evidence="6" id="KW-0482">Metalloprotease</keyword>
<dbReference type="GO" id="GO:0046872">
    <property type="term" value="F:metal ion binding"/>
    <property type="evidence" value="ECO:0007669"/>
    <property type="project" value="UniProtKB-KW"/>
</dbReference>
<comment type="caution">
    <text evidence="10">The sequence shown here is derived from an EMBL/GenBank/DDBJ whole genome shotgun (WGS) entry which is preliminary data.</text>
</comment>
<dbReference type="InterPro" id="IPR011990">
    <property type="entry name" value="TPR-like_helical_dom_sf"/>
</dbReference>
<evidence type="ECO:0000256" key="7">
    <source>
        <dbReference type="SAM" id="MobiDB-lite"/>
    </source>
</evidence>
<keyword evidence="4" id="KW-0378">Hydrolase</keyword>
<feature type="domain" description="Peptidase M48" evidence="9">
    <location>
        <begin position="463"/>
        <end position="628"/>
    </location>
</feature>
<evidence type="ECO:0000256" key="5">
    <source>
        <dbReference type="ARBA" id="ARBA00022833"/>
    </source>
</evidence>
<dbReference type="SUPFAM" id="SSF48452">
    <property type="entry name" value="TPR-like"/>
    <property type="match status" value="1"/>
</dbReference>
<feature type="compositionally biased region" description="Basic and acidic residues" evidence="7">
    <location>
        <begin position="106"/>
        <end position="120"/>
    </location>
</feature>
<name>A0A1U7N785_9CYAN</name>
<feature type="compositionally biased region" description="Polar residues" evidence="7">
    <location>
        <begin position="71"/>
        <end position="85"/>
    </location>
</feature>
<keyword evidence="3" id="KW-0479">Metal-binding</keyword>
<feature type="region of interest" description="Disordered" evidence="7">
    <location>
        <begin position="22"/>
        <end position="218"/>
    </location>
</feature>
<proteinExistence type="predicted"/>
<feature type="compositionally biased region" description="Low complexity" evidence="7">
    <location>
        <begin position="122"/>
        <end position="134"/>
    </location>
</feature>
<feature type="chain" id="PRO_5012346439" evidence="8">
    <location>
        <begin position="18"/>
        <end position="701"/>
    </location>
</feature>
<feature type="compositionally biased region" description="Basic and acidic residues" evidence="7">
    <location>
        <begin position="660"/>
        <end position="692"/>
    </location>
</feature>
<accession>A0A1U7N785</accession>
<dbReference type="Gene3D" id="3.30.2010.10">
    <property type="entry name" value="Metalloproteases ('zincins'), catalytic domain"/>
    <property type="match status" value="1"/>
</dbReference>
<keyword evidence="11" id="KW-1185">Reference proteome</keyword>